<evidence type="ECO:0000256" key="2">
    <source>
        <dbReference type="ARBA" id="ARBA00022723"/>
    </source>
</evidence>
<dbReference type="InterPro" id="IPR034741">
    <property type="entry name" value="Terpene_cyclase-like_1_C"/>
</dbReference>
<feature type="domain" description="Terpene synthase N-terminal" evidence="5">
    <location>
        <begin position="5"/>
        <end position="163"/>
    </location>
</feature>
<feature type="domain" description="Terpene synthase metal-binding" evidence="6">
    <location>
        <begin position="220"/>
        <end position="458"/>
    </location>
</feature>
<dbReference type="Gene3D" id="1.50.10.130">
    <property type="entry name" value="Terpene synthase, N-terminal domain"/>
    <property type="match status" value="1"/>
</dbReference>
<dbReference type="CDD" id="cd00684">
    <property type="entry name" value="Terpene_cyclase_plant_C1"/>
    <property type="match status" value="1"/>
</dbReference>
<evidence type="ECO:0000256" key="3">
    <source>
        <dbReference type="ARBA" id="ARBA00022842"/>
    </source>
</evidence>
<keyword evidence="2" id="KW-0479">Metal-binding</keyword>
<accession>A0A0L9UMD1</accession>
<gene>
    <name evidence="7" type="ORF">LR48_Vigan05g147100</name>
</gene>
<dbReference type="InterPro" id="IPR044814">
    <property type="entry name" value="Terpene_cyclase_plant_C1"/>
</dbReference>
<dbReference type="InterPro" id="IPR001906">
    <property type="entry name" value="Terpene_synth_N"/>
</dbReference>
<comment type="cofactor">
    <cofactor evidence="1">
        <name>Mg(2+)</name>
        <dbReference type="ChEBI" id="CHEBI:18420"/>
    </cofactor>
</comment>
<dbReference type="Pfam" id="PF01397">
    <property type="entry name" value="Terpene_synth"/>
    <property type="match status" value="1"/>
</dbReference>
<dbReference type="InterPro" id="IPR050148">
    <property type="entry name" value="Terpene_synthase-like"/>
</dbReference>
<dbReference type="EMBL" id="CM003375">
    <property type="protein sequence ID" value="KOM43866.1"/>
    <property type="molecule type" value="Genomic_DNA"/>
</dbReference>
<dbReference type="AlphaFoldDB" id="A0A0L9UMD1"/>
<dbReference type="InterPro" id="IPR008930">
    <property type="entry name" value="Terpenoid_cyclase/PrenylTrfase"/>
</dbReference>
<dbReference type="Gene3D" id="1.10.600.10">
    <property type="entry name" value="Farnesyl Diphosphate Synthase"/>
    <property type="match status" value="1"/>
</dbReference>
<evidence type="ECO:0000313" key="8">
    <source>
        <dbReference type="Proteomes" id="UP000053144"/>
    </source>
</evidence>
<evidence type="ECO:0000256" key="4">
    <source>
        <dbReference type="ARBA" id="ARBA00023239"/>
    </source>
</evidence>
<evidence type="ECO:0000259" key="6">
    <source>
        <dbReference type="Pfam" id="PF03936"/>
    </source>
</evidence>
<dbReference type="FunFam" id="1.10.600.10:FF:000007">
    <property type="entry name" value="Isoprene synthase, chloroplastic"/>
    <property type="match status" value="1"/>
</dbReference>
<dbReference type="GO" id="GO:0000287">
    <property type="term" value="F:magnesium ion binding"/>
    <property type="evidence" value="ECO:0007669"/>
    <property type="project" value="InterPro"/>
</dbReference>
<dbReference type="PANTHER" id="PTHR31225">
    <property type="entry name" value="OS04G0344100 PROTEIN-RELATED"/>
    <property type="match status" value="1"/>
</dbReference>
<dbReference type="InterPro" id="IPR036965">
    <property type="entry name" value="Terpene_synth_N_sf"/>
</dbReference>
<dbReference type="SUPFAM" id="SSF48239">
    <property type="entry name" value="Terpenoid cyclases/Protein prenyltransferases"/>
    <property type="match status" value="1"/>
</dbReference>
<evidence type="ECO:0000313" key="7">
    <source>
        <dbReference type="EMBL" id="KOM43866.1"/>
    </source>
</evidence>
<sequence length="521" mass="60147">EVNDNTKELAQKLTEEVKMMFQSSINIKHKLNLIDSLQRFSASYLFQQEINNLLEQIHHSFTKDNTIIEDNNYHSLVLLFRLLRQQGYRISSDIFKKLKNEQGNFNETLGNDIEGLCSLYEAAQMRTHGDDILEDIYDFSETHLKSLVTQLEPSLVAQVNHCLNHPLNKSVTRFEAKYHISVYEQDCSHDETLLTFAKVKFNILQRLHQTEIGSITKWWKKSNFEQKVPHARNRIVECYLWLLAMSHLPEYSNGRIIVGKLASVIALLDDTYDAYGTFEELQLFTEAFQRWDIRLTESLPQSMKVIFEAIIELCEEVEELTTESGNSNFVVPHFRQAICNLVKGYLVEAKWCDEGYIPTYDEYKINGMLTSCCPIFATTFVGLADFATKDVLDWILSNPDILRAASVIARVLDDMASHRFEQERVHVASAVECCMKQYSISEGEAYNLIHKDVEDCWKVINEECLKSNDIPKIALDCIANYARMAELSYEDHKDKFTNGELLKDYVSSILVDPFCLDQTVI</sequence>
<protein>
    <submittedName>
        <fullName evidence="7">Uncharacterized protein</fullName>
    </submittedName>
</protein>
<keyword evidence="3" id="KW-0460">Magnesium</keyword>
<organism evidence="7 8">
    <name type="scientific">Phaseolus angularis</name>
    <name type="common">Azuki bean</name>
    <name type="synonym">Vigna angularis</name>
    <dbReference type="NCBI Taxonomy" id="3914"/>
    <lineage>
        <taxon>Eukaryota</taxon>
        <taxon>Viridiplantae</taxon>
        <taxon>Streptophyta</taxon>
        <taxon>Embryophyta</taxon>
        <taxon>Tracheophyta</taxon>
        <taxon>Spermatophyta</taxon>
        <taxon>Magnoliopsida</taxon>
        <taxon>eudicotyledons</taxon>
        <taxon>Gunneridae</taxon>
        <taxon>Pentapetalae</taxon>
        <taxon>rosids</taxon>
        <taxon>fabids</taxon>
        <taxon>Fabales</taxon>
        <taxon>Fabaceae</taxon>
        <taxon>Papilionoideae</taxon>
        <taxon>50 kb inversion clade</taxon>
        <taxon>NPAAA clade</taxon>
        <taxon>indigoferoid/millettioid clade</taxon>
        <taxon>Phaseoleae</taxon>
        <taxon>Vigna</taxon>
    </lineage>
</organism>
<dbReference type="OMA" id="YPISSDY"/>
<dbReference type="InterPro" id="IPR005630">
    <property type="entry name" value="Terpene_synthase_metal-bd"/>
</dbReference>
<dbReference type="InterPro" id="IPR008949">
    <property type="entry name" value="Isoprenoid_synthase_dom_sf"/>
</dbReference>
<dbReference type="PANTHER" id="PTHR31225:SF241">
    <property type="entry name" value="TERPENE SYNTHASE FAMILY, METAL-BINDING DOMAIN PROTEIN"/>
    <property type="match status" value="1"/>
</dbReference>
<dbReference type="Proteomes" id="UP000053144">
    <property type="component" value="Chromosome 5"/>
</dbReference>
<feature type="non-terminal residue" evidence="7">
    <location>
        <position position="1"/>
    </location>
</feature>
<dbReference type="SUPFAM" id="SSF48576">
    <property type="entry name" value="Terpenoid synthases"/>
    <property type="match status" value="1"/>
</dbReference>
<name>A0A0L9UMD1_PHAAN</name>
<dbReference type="SFLD" id="SFLDG01019">
    <property type="entry name" value="Terpene_Cyclase_Like_1_C_Termi"/>
    <property type="match status" value="1"/>
</dbReference>
<evidence type="ECO:0000256" key="1">
    <source>
        <dbReference type="ARBA" id="ARBA00001946"/>
    </source>
</evidence>
<dbReference type="SFLD" id="SFLDS00005">
    <property type="entry name" value="Isoprenoid_Synthase_Type_I"/>
    <property type="match status" value="1"/>
</dbReference>
<proteinExistence type="predicted"/>
<evidence type="ECO:0000259" key="5">
    <source>
        <dbReference type="Pfam" id="PF01397"/>
    </source>
</evidence>
<reference evidence="8" key="1">
    <citation type="journal article" date="2015" name="Proc. Natl. Acad. Sci. U.S.A.">
        <title>Genome sequencing of adzuki bean (Vigna angularis) provides insight into high starch and low fat accumulation and domestication.</title>
        <authorList>
            <person name="Yang K."/>
            <person name="Tian Z."/>
            <person name="Chen C."/>
            <person name="Luo L."/>
            <person name="Zhao B."/>
            <person name="Wang Z."/>
            <person name="Yu L."/>
            <person name="Li Y."/>
            <person name="Sun Y."/>
            <person name="Li W."/>
            <person name="Chen Y."/>
            <person name="Li Y."/>
            <person name="Zhang Y."/>
            <person name="Ai D."/>
            <person name="Zhao J."/>
            <person name="Shang C."/>
            <person name="Ma Y."/>
            <person name="Wu B."/>
            <person name="Wang M."/>
            <person name="Gao L."/>
            <person name="Sun D."/>
            <person name="Zhang P."/>
            <person name="Guo F."/>
            <person name="Wang W."/>
            <person name="Li Y."/>
            <person name="Wang J."/>
            <person name="Varshney R.K."/>
            <person name="Wang J."/>
            <person name="Ling H.Q."/>
            <person name="Wan P."/>
        </authorList>
    </citation>
    <scope>NUCLEOTIDE SEQUENCE</scope>
    <source>
        <strain evidence="8">cv. Jingnong 6</strain>
    </source>
</reference>
<dbReference type="GO" id="GO:0016102">
    <property type="term" value="P:diterpenoid biosynthetic process"/>
    <property type="evidence" value="ECO:0007669"/>
    <property type="project" value="InterPro"/>
</dbReference>
<dbReference type="Gramene" id="KOM43866">
    <property type="protein sequence ID" value="KOM43866"/>
    <property type="gene ID" value="LR48_Vigan05g147100"/>
</dbReference>
<dbReference type="GO" id="GO:0010333">
    <property type="term" value="F:terpene synthase activity"/>
    <property type="evidence" value="ECO:0007669"/>
    <property type="project" value="InterPro"/>
</dbReference>
<dbReference type="Pfam" id="PF03936">
    <property type="entry name" value="Terpene_synth_C"/>
    <property type="match status" value="1"/>
</dbReference>
<keyword evidence="4" id="KW-0456">Lyase</keyword>
<dbReference type="STRING" id="3914.A0A0L9UMD1"/>